<comment type="caution">
    <text evidence="2">The sequence shown here is derived from an EMBL/GenBank/DDBJ whole genome shotgun (WGS) entry which is preliminary data.</text>
</comment>
<protein>
    <recommendedName>
        <fullName evidence="1">Protein kinase domain-containing protein</fullName>
    </recommendedName>
</protein>
<dbReference type="InterPro" id="IPR011009">
    <property type="entry name" value="Kinase-like_dom_sf"/>
</dbReference>
<accession>A0AAD9Z2J0</accession>
<dbReference type="PANTHER" id="PTHR44329">
    <property type="entry name" value="SERINE/THREONINE-PROTEIN KINASE TNNI3K-RELATED"/>
    <property type="match status" value="1"/>
</dbReference>
<dbReference type="PROSITE" id="PS50011">
    <property type="entry name" value="PROTEIN_KINASE_DOM"/>
    <property type="match status" value="1"/>
</dbReference>
<organism evidence="2 3">
    <name type="scientific">Lepraria neglecta</name>
    <dbReference type="NCBI Taxonomy" id="209136"/>
    <lineage>
        <taxon>Eukaryota</taxon>
        <taxon>Fungi</taxon>
        <taxon>Dikarya</taxon>
        <taxon>Ascomycota</taxon>
        <taxon>Pezizomycotina</taxon>
        <taxon>Lecanoromycetes</taxon>
        <taxon>OSLEUM clade</taxon>
        <taxon>Lecanoromycetidae</taxon>
        <taxon>Lecanorales</taxon>
        <taxon>Lecanorineae</taxon>
        <taxon>Stereocaulaceae</taxon>
        <taxon>Lepraria</taxon>
    </lineage>
</organism>
<dbReference type="AlphaFoldDB" id="A0AAD9Z2J0"/>
<sequence length="281" mass="32279">MRVDEHSSMQLQRHYDGVLRELRVLTHPGLKDHDYILPILAYGCTNNIHSGRPYLVVEYSDHGTLTDYLQRIKPDLNERREYALDVGYWFKALHDCKIVHGDVKPHNVLVFDTTDMYRTQMAKLADFGGSLFELDEDQVATYGGTSIYKAPEKDGRGKYKGPQLFTRSQLYPVDVYSFGLTVWEILNNGIQYIEEEWARPGELKLDTLRRIYDDEEDGIFRRGRTFCRRIFGGRQPTALQIATLKTFRATLRDNVAERSDMGNILEVLAHGTSLPHCSAAS</sequence>
<reference evidence="2" key="1">
    <citation type="submission" date="2022-11" db="EMBL/GenBank/DDBJ databases">
        <title>Chromosomal genome sequence assembly and mating type (MAT) locus characterization of the leprose asexual lichenized fungus Lepraria neglecta (Nyl.) Erichsen.</title>
        <authorList>
            <person name="Allen J.L."/>
            <person name="Pfeffer B."/>
        </authorList>
    </citation>
    <scope>NUCLEOTIDE SEQUENCE</scope>
    <source>
        <strain evidence="2">Allen 5258</strain>
    </source>
</reference>
<dbReference type="InterPro" id="IPR008271">
    <property type="entry name" value="Ser/Thr_kinase_AS"/>
</dbReference>
<dbReference type="Proteomes" id="UP001276659">
    <property type="component" value="Unassembled WGS sequence"/>
</dbReference>
<dbReference type="SMART" id="SM00220">
    <property type="entry name" value="S_TKc"/>
    <property type="match status" value="1"/>
</dbReference>
<evidence type="ECO:0000259" key="1">
    <source>
        <dbReference type="PROSITE" id="PS50011"/>
    </source>
</evidence>
<evidence type="ECO:0000313" key="3">
    <source>
        <dbReference type="Proteomes" id="UP001276659"/>
    </source>
</evidence>
<dbReference type="Pfam" id="PF00069">
    <property type="entry name" value="Pkinase"/>
    <property type="match status" value="1"/>
</dbReference>
<gene>
    <name evidence="2" type="ORF">OEA41_004724</name>
</gene>
<dbReference type="InterPro" id="IPR051681">
    <property type="entry name" value="Ser/Thr_Kinases-Pseudokinases"/>
</dbReference>
<dbReference type="SUPFAM" id="SSF56112">
    <property type="entry name" value="Protein kinase-like (PK-like)"/>
    <property type="match status" value="1"/>
</dbReference>
<proteinExistence type="predicted"/>
<dbReference type="CDD" id="cd00180">
    <property type="entry name" value="PKc"/>
    <property type="match status" value="1"/>
</dbReference>
<evidence type="ECO:0000313" key="2">
    <source>
        <dbReference type="EMBL" id="KAK3168278.1"/>
    </source>
</evidence>
<dbReference type="EMBL" id="JASNWA010000010">
    <property type="protein sequence ID" value="KAK3168278.1"/>
    <property type="molecule type" value="Genomic_DNA"/>
</dbReference>
<dbReference type="GO" id="GO:0004674">
    <property type="term" value="F:protein serine/threonine kinase activity"/>
    <property type="evidence" value="ECO:0007669"/>
    <property type="project" value="TreeGrafter"/>
</dbReference>
<feature type="domain" description="Protein kinase" evidence="1">
    <location>
        <begin position="1"/>
        <end position="273"/>
    </location>
</feature>
<dbReference type="GO" id="GO:0005524">
    <property type="term" value="F:ATP binding"/>
    <property type="evidence" value="ECO:0007669"/>
    <property type="project" value="InterPro"/>
</dbReference>
<dbReference type="PROSITE" id="PS00108">
    <property type="entry name" value="PROTEIN_KINASE_ST"/>
    <property type="match status" value="1"/>
</dbReference>
<dbReference type="Gene3D" id="1.10.510.10">
    <property type="entry name" value="Transferase(Phosphotransferase) domain 1"/>
    <property type="match status" value="1"/>
</dbReference>
<dbReference type="InterPro" id="IPR000719">
    <property type="entry name" value="Prot_kinase_dom"/>
</dbReference>
<keyword evidence="3" id="KW-1185">Reference proteome</keyword>
<name>A0AAD9Z2J0_9LECA</name>